<dbReference type="InterPro" id="IPR001054">
    <property type="entry name" value="A/G_cyclase"/>
</dbReference>
<keyword evidence="1" id="KW-0472">Membrane</keyword>
<dbReference type="InterPro" id="IPR050697">
    <property type="entry name" value="Adenylyl/Guanylyl_Cyclase_3/4"/>
</dbReference>
<dbReference type="CDD" id="cd07302">
    <property type="entry name" value="CHD"/>
    <property type="match status" value="1"/>
</dbReference>
<evidence type="ECO:0000256" key="1">
    <source>
        <dbReference type="SAM" id="Phobius"/>
    </source>
</evidence>
<proteinExistence type="predicted"/>
<dbReference type="PANTHER" id="PTHR43081:SF1">
    <property type="entry name" value="ADENYLATE CYCLASE, TERMINAL-DIFFERENTIATION SPECIFIC"/>
    <property type="match status" value="1"/>
</dbReference>
<dbReference type="AlphaFoldDB" id="A0A1K1WZW9"/>
<feature type="domain" description="Guanylate cyclase" evidence="2">
    <location>
        <begin position="455"/>
        <end position="587"/>
    </location>
</feature>
<feature type="transmembrane region" description="Helical" evidence="1">
    <location>
        <begin position="366"/>
        <end position="387"/>
    </location>
</feature>
<dbReference type="Pfam" id="PF00211">
    <property type="entry name" value="Guanylate_cyc"/>
    <property type="match status" value="1"/>
</dbReference>
<dbReference type="InterPro" id="IPR029787">
    <property type="entry name" value="Nucleotide_cyclase"/>
</dbReference>
<dbReference type="EMBL" id="FPJW01000005">
    <property type="protein sequence ID" value="SFX42815.1"/>
    <property type="molecule type" value="Genomic_DNA"/>
</dbReference>
<dbReference type="OrthoDB" id="9806704at2"/>
<feature type="transmembrane region" description="Helical" evidence="1">
    <location>
        <begin position="341"/>
        <end position="359"/>
    </location>
</feature>
<dbReference type="InterPro" id="IPR007890">
    <property type="entry name" value="CHASE2"/>
</dbReference>
<accession>A0A1K1WZW9</accession>
<keyword evidence="1" id="KW-0812">Transmembrane</keyword>
<dbReference type="Gene3D" id="3.30.70.1230">
    <property type="entry name" value="Nucleotide cyclase"/>
    <property type="match status" value="1"/>
</dbReference>
<dbReference type="Pfam" id="PF05226">
    <property type="entry name" value="CHASE2"/>
    <property type="match status" value="1"/>
</dbReference>
<dbReference type="GO" id="GO:0004016">
    <property type="term" value="F:adenylate cyclase activity"/>
    <property type="evidence" value="ECO:0007669"/>
    <property type="project" value="UniProtKB-ARBA"/>
</dbReference>
<sequence>MRSFVDQLRRFVNLMRYFGKLKQGSGKWKGPISLYPVALLLVLPVLLLSLYPPPLIQSLASAISDGQYRLNPRVPPQQLVFLEIENTSVQAFGRWPWPRSVLAEGLARLHLAEVVALDMVFSEATRPEEDRQLAEALADLPVVGGVFLNGPLAATLQPHEWELLLDSALLDVTDVTLLTSDRLELPTPQLRDALPLLAALNIQPDADQQLRHYPLAFALQDMALPNLGVQLLRLGRQQDFTLQGSSAMTAGQSVPVDAQQRTRLNFYPPDTWQRIRFAELMQDDWDPERLAGRWVMVGVSEAGVTDLRATPLGYQPGPLVHLTFVANLLDASLLQEVQGTHLAGVLLLTLLAVFLIWQLASPWLRLLCYGAIALLLVAAGAGLYLWLHLWLEAFYPLLLLLLLVLLGEVWLFVQNRAETAWLRSAFSSYVAPALVERLVNQPQLISLGGQRQQLTVVFTDLRDFTPTTEALETEELVRHLNAYFGQMIEPLHRYQGTLDKLIGDAIMALFNAPLPDENHALHACLSAAAMLQALERFNANFPDDPVRQLRMGIGINTGEGVVGNIGAAGRFNYTAIGDVVNVAARLESATKAVNEAWQQARAAGEPKPCETVDILMGEATWLAVRDQLPCYPAGALQLKGKSMALQAWVLDWRAMQKMGLLS</sequence>
<protein>
    <submittedName>
        <fullName evidence="3">Adenylate cyclase</fullName>
    </submittedName>
</protein>
<dbReference type="PROSITE" id="PS50125">
    <property type="entry name" value="GUANYLATE_CYCLASE_2"/>
    <property type="match status" value="1"/>
</dbReference>
<dbReference type="SMART" id="SM00044">
    <property type="entry name" value="CYCc"/>
    <property type="match status" value="1"/>
</dbReference>
<organism evidence="3 4">
    <name type="scientific">Marinospirillum alkaliphilum DSM 21637</name>
    <dbReference type="NCBI Taxonomy" id="1122209"/>
    <lineage>
        <taxon>Bacteria</taxon>
        <taxon>Pseudomonadati</taxon>
        <taxon>Pseudomonadota</taxon>
        <taxon>Gammaproteobacteria</taxon>
        <taxon>Oceanospirillales</taxon>
        <taxon>Oceanospirillaceae</taxon>
        <taxon>Marinospirillum</taxon>
    </lineage>
</organism>
<reference evidence="3 4" key="1">
    <citation type="submission" date="2016-11" db="EMBL/GenBank/DDBJ databases">
        <authorList>
            <person name="Jaros S."/>
            <person name="Januszkiewicz K."/>
            <person name="Wedrychowicz H."/>
        </authorList>
    </citation>
    <scope>NUCLEOTIDE SEQUENCE [LARGE SCALE GENOMIC DNA]</scope>
    <source>
        <strain evidence="3 4">DSM 21637</strain>
    </source>
</reference>
<gene>
    <name evidence="3" type="ORF">SAMN02745752_01624</name>
</gene>
<evidence type="ECO:0000313" key="4">
    <source>
        <dbReference type="Proteomes" id="UP000182350"/>
    </source>
</evidence>
<dbReference type="GO" id="GO:0009190">
    <property type="term" value="P:cyclic nucleotide biosynthetic process"/>
    <property type="evidence" value="ECO:0007669"/>
    <property type="project" value="InterPro"/>
</dbReference>
<evidence type="ECO:0000259" key="2">
    <source>
        <dbReference type="PROSITE" id="PS50125"/>
    </source>
</evidence>
<dbReference type="PANTHER" id="PTHR43081">
    <property type="entry name" value="ADENYLATE CYCLASE, TERMINAL-DIFFERENTIATION SPECIFIC-RELATED"/>
    <property type="match status" value="1"/>
</dbReference>
<name>A0A1K1WZW9_9GAMM</name>
<evidence type="ECO:0000313" key="3">
    <source>
        <dbReference type="EMBL" id="SFX42815.1"/>
    </source>
</evidence>
<dbReference type="RefSeq" id="WP_072325862.1">
    <property type="nucleotide sequence ID" value="NZ_FPJW01000005.1"/>
</dbReference>
<dbReference type="SMART" id="SM01080">
    <property type="entry name" value="CHASE2"/>
    <property type="match status" value="1"/>
</dbReference>
<feature type="transmembrane region" description="Helical" evidence="1">
    <location>
        <begin position="393"/>
        <end position="413"/>
    </location>
</feature>
<keyword evidence="4" id="KW-1185">Reference proteome</keyword>
<dbReference type="STRING" id="1122209.SAMN02745752_01624"/>
<dbReference type="Proteomes" id="UP000182350">
    <property type="component" value="Unassembled WGS sequence"/>
</dbReference>
<dbReference type="SUPFAM" id="SSF55073">
    <property type="entry name" value="Nucleotide cyclase"/>
    <property type="match status" value="1"/>
</dbReference>
<dbReference type="GO" id="GO:0035556">
    <property type="term" value="P:intracellular signal transduction"/>
    <property type="evidence" value="ECO:0007669"/>
    <property type="project" value="InterPro"/>
</dbReference>
<keyword evidence="1" id="KW-1133">Transmembrane helix</keyword>